<evidence type="ECO:0000313" key="6">
    <source>
        <dbReference type="Proteomes" id="UP000614200"/>
    </source>
</evidence>
<keyword evidence="6" id="KW-1185">Reference proteome</keyword>
<dbReference type="PANTHER" id="PTHR45661:SF3">
    <property type="entry name" value="IG-LIKE DOMAIN-CONTAINING PROTEIN"/>
    <property type="match status" value="1"/>
</dbReference>
<dbReference type="PANTHER" id="PTHR45661">
    <property type="entry name" value="SURFACE ANTIGEN"/>
    <property type="match status" value="1"/>
</dbReference>
<accession>A0ABR9ZWV4</accession>
<dbReference type="InterPro" id="IPR026906">
    <property type="entry name" value="LRR_5"/>
</dbReference>
<dbReference type="Pfam" id="PF00395">
    <property type="entry name" value="SLH"/>
    <property type="match status" value="2"/>
</dbReference>
<dbReference type="InterPro" id="IPR001119">
    <property type="entry name" value="SLH_dom"/>
</dbReference>
<feature type="region of interest" description="Disordered" evidence="2">
    <location>
        <begin position="464"/>
        <end position="531"/>
    </location>
</feature>
<evidence type="ECO:0000256" key="1">
    <source>
        <dbReference type="ARBA" id="ARBA00022737"/>
    </source>
</evidence>
<gene>
    <name evidence="5" type="ORF">ISU02_17700</name>
</gene>
<evidence type="ECO:0000256" key="2">
    <source>
        <dbReference type="SAM" id="MobiDB-lite"/>
    </source>
</evidence>
<dbReference type="InterPro" id="IPR032675">
    <property type="entry name" value="LRR_dom_sf"/>
</dbReference>
<reference evidence="5 6" key="1">
    <citation type="submission" date="2020-11" db="EMBL/GenBank/DDBJ databases">
        <title>Fusibacter basophilias sp. nov.</title>
        <authorList>
            <person name="Qiu D."/>
        </authorList>
    </citation>
    <scope>NUCLEOTIDE SEQUENCE [LARGE SCALE GENOMIC DNA]</scope>
    <source>
        <strain evidence="5 6">Q10-2</strain>
    </source>
</reference>
<feature type="domain" description="SLH" evidence="4">
    <location>
        <begin position="894"/>
        <end position="956"/>
    </location>
</feature>
<evidence type="ECO:0000259" key="4">
    <source>
        <dbReference type="PROSITE" id="PS51272"/>
    </source>
</evidence>
<dbReference type="EMBL" id="JADKNH010000011">
    <property type="protein sequence ID" value="MBF4694937.1"/>
    <property type="molecule type" value="Genomic_DNA"/>
</dbReference>
<feature type="chain" id="PRO_5047525012" evidence="3">
    <location>
        <begin position="33"/>
        <end position="1080"/>
    </location>
</feature>
<evidence type="ECO:0000256" key="3">
    <source>
        <dbReference type="SAM" id="SignalP"/>
    </source>
</evidence>
<dbReference type="InterPro" id="IPR053139">
    <property type="entry name" value="Surface_bspA-like"/>
</dbReference>
<dbReference type="PROSITE" id="PS51272">
    <property type="entry name" value="SLH"/>
    <property type="match status" value="2"/>
</dbReference>
<dbReference type="RefSeq" id="WP_194703173.1">
    <property type="nucleotide sequence ID" value="NZ_JADKNH010000011.1"/>
</dbReference>
<protein>
    <submittedName>
        <fullName evidence="5">Leucine-rich repeat protein</fullName>
    </submittedName>
</protein>
<feature type="compositionally biased region" description="Low complexity" evidence="2">
    <location>
        <begin position="475"/>
        <end position="529"/>
    </location>
</feature>
<dbReference type="Pfam" id="PF13306">
    <property type="entry name" value="LRR_5"/>
    <property type="match status" value="2"/>
</dbReference>
<feature type="signal peptide" evidence="3">
    <location>
        <begin position="1"/>
        <end position="32"/>
    </location>
</feature>
<feature type="domain" description="SLH" evidence="4">
    <location>
        <begin position="827"/>
        <end position="890"/>
    </location>
</feature>
<proteinExistence type="predicted"/>
<keyword evidence="1" id="KW-0677">Repeat</keyword>
<dbReference type="Gene3D" id="3.80.10.10">
    <property type="entry name" value="Ribonuclease Inhibitor"/>
    <property type="match status" value="2"/>
</dbReference>
<dbReference type="Proteomes" id="UP000614200">
    <property type="component" value="Unassembled WGS sequence"/>
</dbReference>
<sequence length="1080" mass="117704">MNSISRKKRKKLSLLILMGLLCTLFLAPTTYAANQIFKEGPLSYTINTSKQTAMVTGYDGSIGNVTIPDEVIFNGEHYPVTQIAISPFHKKQNLTHIQFGKNVAIIDEMAFYGTGLVSVSLGENLTTIGSKAFEGCTQLKSINLPVNVANIGDSAFSLCDQLEAINVDTNNSRYYSVDGVLMDRTGTSQKSGDTLVQFPAGKSASSYTIPNGILHIGDKAFYNCDHVNHIVIPSGVQSMGTDAFMYCSGLGSVDFGNTISQIGSRSFYQCESLKQIEIPDSVTYIGDSAFTNCTSLTSYQWGKNLTSITSNAFSGCTSLSNIDLPTQVTVIKKSAFNNCDALTQITIPNNIKTIEDMAFQDCEKLYEVQFGSGVDKIGRSAFYLCKNLLTVTLPENLKSIDSAAFANCTHLKSATILNASAAIASDNRAGGGSMSDAFYNTPVTLYGYNGSSTETYAKVNDVPFVSIGDAPTPQPQNTQPQQSNQAQQPTPTQQVNQPQQPQQPTPAQQPNQPQQPAPAQQPNQIQQTQSNETTYDLSGYKLKQMQYFDGAISSGSTGLVLKGGTFTNGRVVDGRVDGNAVQTVEKYNLMNTKIYGSYAIFGEQYANYIGLGIEGLPSGASVSTHHSFAGSYVVPNGTVLYKVITLTDSTYDVKLTTNSYYGRENAKLVYEQNGVFNETEKQTIQSKLSLFFNFGDNYGSDSNYMELYVLYVEPLKTVSSNVQKQTEVPVSNNIPKQTEVPVSNNLPKQTEVPVNNNLPKQTNVPVTHPVNTSTSIQTASPWAVSILEEAIQQGIKTEKMITTDFSANATREEFSELVITMYENFGGFVNNGNNPFDDTTNTSVIKAYNAGIISGTGNRTFSPQESITREQLCVMIAKSLDASGRYYNANIDFQKNYADKDAISTWAEKSIRVLNGYGIINGSGDALNPKGKVTKEMAMIMVYNAYKQFERNKPIPVSQNNVFDSNTFHLDQKGPIYLKVGDVIEIKAVIPAESDRFYPRWGISNPAIAEMSGTVMSGYSSVSNVTGIQEKFIITYEKSVTIKGLTPGTVTLRSSIGEYATLNNPKPKTDSAEMLIYVVE</sequence>
<evidence type="ECO:0000313" key="5">
    <source>
        <dbReference type="EMBL" id="MBF4694937.1"/>
    </source>
</evidence>
<organism evidence="5 6">
    <name type="scientific">Fusibacter ferrireducens</name>
    <dbReference type="NCBI Taxonomy" id="2785058"/>
    <lineage>
        <taxon>Bacteria</taxon>
        <taxon>Bacillati</taxon>
        <taxon>Bacillota</taxon>
        <taxon>Clostridia</taxon>
        <taxon>Eubacteriales</taxon>
        <taxon>Eubacteriales Family XII. Incertae Sedis</taxon>
        <taxon>Fusibacter</taxon>
    </lineage>
</organism>
<name>A0ABR9ZWV4_9FIRM</name>
<keyword evidence="3" id="KW-0732">Signal</keyword>
<comment type="caution">
    <text evidence="5">The sequence shown here is derived from an EMBL/GenBank/DDBJ whole genome shotgun (WGS) entry which is preliminary data.</text>
</comment>
<dbReference type="SUPFAM" id="SSF52058">
    <property type="entry name" value="L domain-like"/>
    <property type="match status" value="1"/>
</dbReference>